<sequence length="248" mass="26968">MAESKKMLVFGGTGPLGICLLRELLHREHATIAYARNPSKIPEDLASNPLLEVIKGEFTDVPALSLAISKASLILSCLGPVLTQKPKSDDEYRGYYATVVDSMREHGVRRIFALSTISAYDEADGSSFLRWAVVWLVRTLFNRAWRNIVNVAEFFAGLDSGGGGGGEGESAKIDWTLYRVAGIPGGCDEQAWRKDREDGKTFVGYVGKPGWTGSQRRAALARWLVDAAESGAEELVGKMLAVSRLEGS</sequence>
<evidence type="ECO:0000256" key="1">
    <source>
        <dbReference type="ARBA" id="ARBA00038376"/>
    </source>
</evidence>
<comment type="caution">
    <text evidence="3">The sequence shown here is derived from an EMBL/GenBank/DDBJ whole genome shotgun (WGS) entry which is preliminary data.</text>
</comment>
<evidence type="ECO:0000313" key="4">
    <source>
        <dbReference type="Proteomes" id="UP001201980"/>
    </source>
</evidence>
<dbReference type="SUPFAM" id="SSF51735">
    <property type="entry name" value="NAD(P)-binding Rossmann-fold domains"/>
    <property type="match status" value="1"/>
</dbReference>
<gene>
    <name evidence="3" type="ORF">MKZ38_001370</name>
</gene>
<evidence type="ECO:0000259" key="2">
    <source>
        <dbReference type="Pfam" id="PF13460"/>
    </source>
</evidence>
<dbReference type="InterPro" id="IPR036291">
    <property type="entry name" value="NAD(P)-bd_dom_sf"/>
</dbReference>
<dbReference type="Pfam" id="PF13460">
    <property type="entry name" value="NAD_binding_10"/>
    <property type="match status" value="1"/>
</dbReference>
<name>A0AAD5WT65_9PEZI</name>
<dbReference type="Proteomes" id="UP001201980">
    <property type="component" value="Unassembled WGS sequence"/>
</dbReference>
<dbReference type="AlphaFoldDB" id="A0AAD5WT65"/>
<keyword evidence="4" id="KW-1185">Reference proteome</keyword>
<accession>A0AAD5WT65</accession>
<proteinExistence type="inferred from homology"/>
<dbReference type="PANTHER" id="PTHR43355:SF2">
    <property type="entry name" value="FLAVIN REDUCTASE (NADPH)"/>
    <property type="match status" value="1"/>
</dbReference>
<feature type="domain" description="NAD(P)-binding" evidence="2">
    <location>
        <begin position="11"/>
        <end position="131"/>
    </location>
</feature>
<dbReference type="InterPro" id="IPR016040">
    <property type="entry name" value="NAD(P)-bd_dom"/>
</dbReference>
<dbReference type="GO" id="GO:0016646">
    <property type="term" value="F:oxidoreductase activity, acting on the CH-NH group of donors, NAD or NADP as acceptor"/>
    <property type="evidence" value="ECO:0007669"/>
    <property type="project" value="TreeGrafter"/>
</dbReference>
<dbReference type="Gene3D" id="3.40.50.720">
    <property type="entry name" value="NAD(P)-binding Rossmann-like Domain"/>
    <property type="match status" value="1"/>
</dbReference>
<dbReference type="EMBL" id="JAKWBI020000136">
    <property type="protein sequence ID" value="KAJ2901832.1"/>
    <property type="molecule type" value="Genomic_DNA"/>
</dbReference>
<dbReference type="InterPro" id="IPR051606">
    <property type="entry name" value="Polyketide_Oxido-like"/>
</dbReference>
<reference evidence="3" key="1">
    <citation type="submission" date="2022-07" db="EMBL/GenBank/DDBJ databases">
        <title>Draft genome sequence of Zalerion maritima ATCC 34329, a (micro)plastics degrading marine fungus.</title>
        <authorList>
            <person name="Paco A."/>
            <person name="Goncalves M.F.M."/>
            <person name="Rocha-Santos T.A.P."/>
            <person name="Alves A."/>
        </authorList>
    </citation>
    <scope>NUCLEOTIDE SEQUENCE</scope>
    <source>
        <strain evidence="3">ATCC 34329</strain>
    </source>
</reference>
<comment type="similarity">
    <text evidence="1">Belongs to the avfA family.</text>
</comment>
<evidence type="ECO:0000313" key="3">
    <source>
        <dbReference type="EMBL" id="KAJ2901832.1"/>
    </source>
</evidence>
<dbReference type="PANTHER" id="PTHR43355">
    <property type="entry name" value="FLAVIN REDUCTASE (NADPH)"/>
    <property type="match status" value="1"/>
</dbReference>
<protein>
    <recommendedName>
        <fullName evidence="2">NAD(P)-binding domain-containing protein</fullName>
    </recommendedName>
</protein>
<organism evidence="3 4">
    <name type="scientific">Zalerion maritima</name>
    <dbReference type="NCBI Taxonomy" id="339359"/>
    <lineage>
        <taxon>Eukaryota</taxon>
        <taxon>Fungi</taxon>
        <taxon>Dikarya</taxon>
        <taxon>Ascomycota</taxon>
        <taxon>Pezizomycotina</taxon>
        <taxon>Sordariomycetes</taxon>
        <taxon>Lulworthiomycetidae</taxon>
        <taxon>Lulworthiales</taxon>
        <taxon>Lulworthiaceae</taxon>
        <taxon>Zalerion</taxon>
    </lineage>
</organism>